<dbReference type="NCBIfam" id="NF047696">
    <property type="entry name" value="ThlDiSintTplARhiz"/>
    <property type="match status" value="1"/>
</dbReference>
<proteinExistence type="predicted"/>
<dbReference type="PANTHER" id="PTHR42852:SF13">
    <property type="entry name" value="PROTEIN DIPZ"/>
    <property type="match status" value="1"/>
</dbReference>
<keyword evidence="4" id="KW-1185">Reference proteome</keyword>
<dbReference type="InterPro" id="IPR013766">
    <property type="entry name" value="Thioredoxin_domain"/>
</dbReference>
<dbReference type="SUPFAM" id="SSF52833">
    <property type="entry name" value="Thioredoxin-like"/>
    <property type="match status" value="1"/>
</dbReference>
<evidence type="ECO:0000313" key="3">
    <source>
        <dbReference type="EMBL" id="CTQ66831.1"/>
    </source>
</evidence>
<dbReference type="InterPro" id="IPR006311">
    <property type="entry name" value="TAT_signal"/>
</dbReference>
<name>A0A0M6ZX44_9HYPH</name>
<dbReference type="PROSITE" id="PS51352">
    <property type="entry name" value="THIOREDOXIN_2"/>
    <property type="match status" value="1"/>
</dbReference>
<dbReference type="PROSITE" id="PS00194">
    <property type="entry name" value="THIOREDOXIN_1"/>
    <property type="match status" value="1"/>
</dbReference>
<dbReference type="GO" id="GO:0016209">
    <property type="term" value="F:antioxidant activity"/>
    <property type="evidence" value="ECO:0007669"/>
    <property type="project" value="InterPro"/>
</dbReference>
<accession>A0A0M6ZX44</accession>
<dbReference type="GO" id="GO:0015036">
    <property type="term" value="F:disulfide oxidoreductase activity"/>
    <property type="evidence" value="ECO:0007669"/>
    <property type="project" value="UniProtKB-ARBA"/>
</dbReference>
<evidence type="ECO:0000259" key="2">
    <source>
        <dbReference type="PROSITE" id="PS51352"/>
    </source>
</evidence>
<dbReference type="PROSITE" id="PS51318">
    <property type="entry name" value="TAT"/>
    <property type="match status" value="1"/>
</dbReference>
<dbReference type="InterPro" id="IPR050553">
    <property type="entry name" value="Thioredoxin_ResA/DsbE_sf"/>
</dbReference>
<dbReference type="InterPro" id="IPR000866">
    <property type="entry name" value="AhpC/TSA"/>
</dbReference>
<sequence>MNKPTEPAKSSRRGLVAAGLAGAVAALAALYVIAGPDGNIASAQSCSAALSAAASAKPFAKGEVAAFLPASQPLDLKNLTFQGPEGAPMSMADFKDKTVLLNLWATWCAPCRKEMPALDQLQADLGDPTFEVVAVNLDRGGPDKPKAFLDEIGVSNLTYYQDSSNGLLKALRRVSRATGLPTTILIDPDGCEVGTMYGPAEWASGEAKALIQSARGKSGT</sequence>
<dbReference type="STRING" id="311410.LA5095_02385"/>
<dbReference type="OrthoDB" id="9799347at2"/>
<dbReference type="InterPro" id="IPR017937">
    <property type="entry name" value="Thioredoxin_CS"/>
</dbReference>
<evidence type="ECO:0000256" key="1">
    <source>
        <dbReference type="ARBA" id="ARBA00023284"/>
    </source>
</evidence>
<feature type="domain" description="Thioredoxin" evidence="2">
    <location>
        <begin position="68"/>
        <end position="216"/>
    </location>
</feature>
<protein>
    <submittedName>
        <fullName evidence="3">Cytochrome c biogenesis protein TlpA</fullName>
    </submittedName>
</protein>
<dbReference type="EMBL" id="CXWC01000002">
    <property type="protein sequence ID" value="CTQ66831.1"/>
    <property type="molecule type" value="Genomic_DNA"/>
</dbReference>
<dbReference type="RefSeq" id="WP_055115123.1">
    <property type="nucleotide sequence ID" value="NZ_CANKXR010000002.1"/>
</dbReference>
<dbReference type="AlphaFoldDB" id="A0A0M6ZX44"/>
<dbReference type="Proteomes" id="UP000049983">
    <property type="component" value="Unassembled WGS sequence"/>
</dbReference>
<dbReference type="CDD" id="cd02966">
    <property type="entry name" value="TlpA_like_family"/>
    <property type="match status" value="1"/>
</dbReference>
<reference evidence="4" key="1">
    <citation type="submission" date="2015-07" db="EMBL/GenBank/DDBJ databases">
        <authorList>
            <person name="Rodrigo-Torres Lidia"/>
            <person name="Arahal R.David."/>
        </authorList>
    </citation>
    <scope>NUCLEOTIDE SEQUENCE [LARGE SCALE GENOMIC DNA]</scope>
    <source>
        <strain evidence="4">CECT 5096</strain>
    </source>
</reference>
<dbReference type="GeneID" id="97668667"/>
<dbReference type="InterPro" id="IPR036249">
    <property type="entry name" value="Thioredoxin-like_sf"/>
</dbReference>
<keyword evidence="1" id="KW-0676">Redox-active center</keyword>
<dbReference type="PANTHER" id="PTHR42852">
    <property type="entry name" value="THIOL:DISULFIDE INTERCHANGE PROTEIN DSBE"/>
    <property type="match status" value="1"/>
</dbReference>
<dbReference type="Pfam" id="PF00578">
    <property type="entry name" value="AhpC-TSA"/>
    <property type="match status" value="1"/>
</dbReference>
<dbReference type="Gene3D" id="3.40.30.10">
    <property type="entry name" value="Glutaredoxin"/>
    <property type="match status" value="1"/>
</dbReference>
<organism evidence="3 4">
    <name type="scientific">Roseibium album</name>
    <dbReference type="NCBI Taxonomy" id="311410"/>
    <lineage>
        <taxon>Bacteria</taxon>
        <taxon>Pseudomonadati</taxon>
        <taxon>Pseudomonadota</taxon>
        <taxon>Alphaproteobacteria</taxon>
        <taxon>Hyphomicrobiales</taxon>
        <taxon>Stappiaceae</taxon>
        <taxon>Roseibium</taxon>
    </lineage>
</organism>
<evidence type="ECO:0000313" key="4">
    <source>
        <dbReference type="Proteomes" id="UP000049983"/>
    </source>
</evidence>
<gene>
    <name evidence="3" type="primary">tlpA_1</name>
    <name evidence="3" type="ORF">LA5096_01241</name>
</gene>